<gene>
    <name evidence="1" type="ORF">DFQ08_10422</name>
</gene>
<accession>A0A368ZC53</accession>
<dbReference type="CDD" id="cd22784">
    <property type="entry name" value="DPBB_MltA_YuiC-like"/>
    <property type="match status" value="1"/>
</dbReference>
<protein>
    <recommendedName>
        <fullName evidence="3">3D (Asp-Asp-Asp) domain-containing protein</fullName>
    </recommendedName>
</protein>
<comment type="caution">
    <text evidence="1">The sequence shown here is derived from an EMBL/GenBank/DDBJ whole genome shotgun (WGS) entry which is preliminary data.</text>
</comment>
<evidence type="ECO:0000313" key="1">
    <source>
        <dbReference type="EMBL" id="RCW90623.1"/>
    </source>
</evidence>
<organism evidence="1 2">
    <name type="scientific">Winogradskyella arenosi</name>
    <dbReference type="NCBI Taxonomy" id="533325"/>
    <lineage>
        <taxon>Bacteria</taxon>
        <taxon>Pseudomonadati</taxon>
        <taxon>Bacteroidota</taxon>
        <taxon>Flavobacteriia</taxon>
        <taxon>Flavobacteriales</taxon>
        <taxon>Flavobacteriaceae</taxon>
        <taxon>Winogradskyella</taxon>
    </lineage>
</organism>
<name>A0A368ZC53_9FLAO</name>
<keyword evidence="2" id="KW-1185">Reference proteome</keyword>
<proteinExistence type="predicted"/>
<dbReference type="EMBL" id="QPJO01000004">
    <property type="protein sequence ID" value="RCW90623.1"/>
    <property type="molecule type" value="Genomic_DNA"/>
</dbReference>
<sequence length="154" mass="17503">MVIFIHMKIHQRFVCISVILLLSCGKSKPAPCVLKKFEVTASAYNSLAYQTSSNPSITAFGDSLYPGLRYIAVSRDLIDSGLVHNTKVKLQGFDSLYTVKDKMNKRWQKRIDIYMGKDIKKAKAWGRQQLTIEYCIPLTDSVITQNALRQFPKP</sequence>
<dbReference type="AlphaFoldDB" id="A0A368ZC53"/>
<evidence type="ECO:0008006" key="3">
    <source>
        <dbReference type="Google" id="ProtNLM"/>
    </source>
</evidence>
<evidence type="ECO:0000313" key="2">
    <source>
        <dbReference type="Proteomes" id="UP000253436"/>
    </source>
</evidence>
<reference evidence="1 2" key="1">
    <citation type="submission" date="2018-07" db="EMBL/GenBank/DDBJ databases">
        <title>Genomic Encyclopedia of Type Strains, Phase III (KMG-III): the genomes of soil and plant-associated and newly described type strains.</title>
        <authorList>
            <person name="Whitman W."/>
        </authorList>
    </citation>
    <scope>NUCLEOTIDE SEQUENCE [LARGE SCALE GENOMIC DNA]</scope>
    <source>
        <strain evidence="1 2">CECT 7958</strain>
    </source>
</reference>
<dbReference type="Proteomes" id="UP000253436">
    <property type="component" value="Unassembled WGS sequence"/>
</dbReference>